<keyword evidence="4" id="KW-0505">Motor protein</keyword>
<evidence type="ECO:0000256" key="5">
    <source>
        <dbReference type="ARBA" id="ARBA00023203"/>
    </source>
</evidence>
<evidence type="ECO:0000313" key="9">
    <source>
        <dbReference type="EnsemblProtists" id="EOD16798"/>
    </source>
</evidence>
<dbReference type="InterPro" id="IPR027417">
    <property type="entry name" value="P-loop_NTPase"/>
</dbReference>
<dbReference type="RefSeq" id="XP_005769227.1">
    <property type="nucleotide sequence ID" value="XM_005769170.1"/>
</dbReference>
<dbReference type="SMART" id="SM00242">
    <property type="entry name" value="MYSc"/>
    <property type="match status" value="1"/>
</dbReference>
<organism evidence="9 10">
    <name type="scientific">Emiliania huxleyi (strain CCMP1516)</name>
    <dbReference type="NCBI Taxonomy" id="280463"/>
    <lineage>
        <taxon>Eukaryota</taxon>
        <taxon>Haptista</taxon>
        <taxon>Haptophyta</taxon>
        <taxon>Prymnesiophyceae</taxon>
        <taxon>Isochrysidales</taxon>
        <taxon>Noelaerhabdaceae</taxon>
        <taxon>Emiliania</taxon>
    </lineage>
</organism>
<dbReference type="SUPFAM" id="SSF52540">
    <property type="entry name" value="P-loop containing nucleoside triphosphate hydrolases"/>
    <property type="match status" value="1"/>
</dbReference>
<dbReference type="InterPro" id="IPR036961">
    <property type="entry name" value="Kinesin_motor_dom_sf"/>
</dbReference>
<dbReference type="PANTHER" id="PTHR13140">
    <property type="entry name" value="MYOSIN"/>
    <property type="match status" value="1"/>
</dbReference>
<keyword evidence="1" id="KW-0547">Nucleotide-binding</keyword>
<reference evidence="10" key="1">
    <citation type="journal article" date="2013" name="Nature">
        <title>Pan genome of the phytoplankton Emiliania underpins its global distribution.</title>
        <authorList>
            <person name="Read B.A."/>
            <person name="Kegel J."/>
            <person name="Klute M.J."/>
            <person name="Kuo A."/>
            <person name="Lefebvre S.C."/>
            <person name="Maumus F."/>
            <person name="Mayer C."/>
            <person name="Miller J."/>
            <person name="Monier A."/>
            <person name="Salamov A."/>
            <person name="Young J."/>
            <person name="Aguilar M."/>
            <person name="Claverie J.M."/>
            <person name="Frickenhaus S."/>
            <person name="Gonzalez K."/>
            <person name="Herman E.K."/>
            <person name="Lin Y.C."/>
            <person name="Napier J."/>
            <person name="Ogata H."/>
            <person name="Sarno A.F."/>
            <person name="Shmutz J."/>
            <person name="Schroeder D."/>
            <person name="de Vargas C."/>
            <person name="Verret F."/>
            <person name="von Dassow P."/>
            <person name="Valentin K."/>
            <person name="Van de Peer Y."/>
            <person name="Wheeler G."/>
            <person name="Dacks J.B."/>
            <person name="Delwiche C.F."/>
            <person name="Dyhrman S.T."/>
            <person name="Glockner G."/>
            <person name="John U."/>
            <person name="Richards T."/>
            <person name="Worden A.Z."/>
            <person name="Zhang X."/>
            <person name="Grigoriev I.V."/>
            <person name="Allen A.E."/>
            <person name="Bidle K."/>
            <person name="Borodovsky M."/>
            <person name="Bowler C."/>
            <person name="Brownlee C."/>
            <person name="Cock J.M."/>
            <person name="Elias M."/>
            <person name="Gladyshev V.N."/>
            <person name="Groth M."/>
            <person name="Guda C."/>
            <person name="Hadaegh A."/>
            <person name="Iglesias-Rodriguez M.D."/>
            <person name="Jenkins J."/>
            <person name="Jones B.M."/>
            <person name="Lawson T."/>
            <person name="Leese F."/>
            <person name="Lindquist E."/>
            <person name="Lobanov A."/>
            <person name="Lomsadze A."/>
            <person name="Malik S.B."/>
            <person name="Marsh M.E."/>
            <person name="Mackinder L."/>
            <person name="Mock T."/>
            <person name="Mueller-Roeber B."/>
            <person name="Pagarete A."/>
            <person name="Parker M."/>
            <person name="Probert I."/>
            <person name="Quesneville H."/>
            <person name="Raines C."/>
            <person name="Rensing S.A."/>
            <person name="Riano-Pachon D.M."/>
            <person name="Richier S."/>
            <person name="Rokitta S."/>
            <person name="Shiraiwa Y."/>
            <person name="Soanes D.M."/>
            <person name="van der Giezen M."/>
            <person name="Wahlund T.M."/>
            <person name="Williams B."/>
            <person name="Wilson W."/>
            <person name="Wolfe G."/>
            <person name="Wurch L.L."/>
        </authorList>
    </citation>
    <scope>NUCLEOTIDE SEQUENCE</scope>
</reference>
<evidence type="ECO:0000256" key="2">
    <source>
        <dbReference type="ARBA" id="ARBA00022840"/>
    </source>
</evidence>
<dbReference type="GO" id="GO:0051015">
    <property type="term" value="F:actin filament binding"/>
    <property type="evidence" value="ECO:0007669"/>
    <property type="project" value="TreeGrafter"/>
</dbReference>
<dbReference type="EnsemblProtists" id="EOD16798">
    <property type="protein sequence ID" value="EOD16798"/>
    <property type="gene ID" value="EMIHUDRAFT_416078"/>
</dbReference>
<evidence type="ECO:0000256" key="3">
    <source>
        <dbReference type="ARBA" id="ARBA00023123"/>
    </source>
</evidence>
<dbReference type="GO" id="GO:0005737">
    <property type="term" value="C:cytoplasm"/>
    <property type="evidence" value="ECO:0007669"/>
    <property type="project" value="TreeGrafter"/>
</dbReference>
<dbReference type="GeneID" id="17262958"/>
<evidence type="ECO:0000256" key="6">
    <source>
        <dbReference type="PROSITE-ProRule" id="PRU00782"/>
    </source>
</evidence>
<comment type="similarity">
    <text evidence="6">Belongs to the TRAFAC class myosin-kinesin ATPase superfamily. Myosin family.</text>
</comment>
<dbReference type="Gene3D" id="1.20.58.530">
    <property type="match status" value="1"/>
</dbReference>
<dbReference type="STRING" id="2903.R1C2M3"/>
<evidence type="ECO:0000256" key="1">
    <source>
        <dbReference type="ARBA" id="ARBA00022741"/>
    </source>
</evidence>
<dbReference type="Proteomes" id="UP000013827">
    <property type="component" value="Unassembled WGS sequence"/>
</dbReference>
<dbReference type="OMA" id="WHTFERE"/>
<dbReference type="PaxDb" id="2903-EOD16798"/>
<evidence type="ECO:0000256" key="4">
    <source>
        <dbReference type="ARBA" id="ARBA00023175"/>
    </source>
</evidence>
<dbReference type="AlphaFoldDB" id="A0A0D3IZW3"/>
<comment type="caution">
    <text evidence="6">Lacks conserved residue(s) required for the propagation of feature annotation.</text>
</comment>
<dbReference type="PRINTS" id="PR00193">
    <property type="entry name" value="MYOSINHEAVY"/>
</dbReference>
<dbReference type="GO" id="GO:0016020">
    <property type="term" value="C:membrane"/>
    <property type="evidence" value="ECO:0007669"/>
    <property type="project" value="TreeGrafter"/>
</dbReference>
<sequence length="430" mass="44293">MLRFIAHASADCRAVSAAAGGAKEEASKLEDAVLNTTCVLEAFGNARTKHNHNSSRFGKLTCLGVTPHGKGGVVSSCSFRTLLLERSRVAGQAAGERSFHVFYWLLEARGLDPDSYAMLGGTARSPAPPAATEAADTIYAASEEEAEGEAAEGRPEMDAKLAGGAEGEAAESKAAPGDTIADDPIAGGTDDGEVKTEAGEAAPSSELAVVEAALAALGFSAADVAGVWSTLLGLLELGNVAFIVPGGEGDSVRSEGGGGSLVEEAAPLERAAEALGVPAAKLQKALTMRTHTALAGRGSSSQIPLSPSEAAEARDALTRHLYQHVFDFLVLRLNAHLAPPSSGGKGGEEARSLMLLDIVGFEDVGSNSLEQLLINYANELLQRLFNAHVFEREAALYKAEGIDDAAVSYTSNDAVLAVLSAAPYGLIPLL</sequence>
<evidence type="ECO:0000259" key="8">
    <source>
        <dbReference type="PROSITE" id="PS51456"/>
    </source>
</evidence>
<dbReference type="Gene3D" id="1.20.120.720">
    <property type="entry name" value="Myosin VI head, motor domain, U50 subdomain"/>
    <property type="match status" value="1"/>
</dbReference>
<dbReference type="HOGENOM" id="CLU_638730_0_0_1"/>
<dbReference type="KEGG" id="ehx:EMIHUDRAFT_416078"/>
<accession>A0A0D3IZW3</accession>
<feature type="region of interest" description="Disordered" evidence="7">
    <location>
        <begin position="160"/>
        <end position="200"/>
    </location>
</feature>
<dbReference type="Gene3D" id="3.40.850.10">
    <property type="entry name" value="Kinesin motor domain"/>
    <property type="match status" value="1"/>
</dbReference>
<protein>
    <recommendedName>
        <fullName evidence="8">Myosin motor domain-containing protein</fullName>
    </recommendedName>
</protein>
<dbReference type="GO" id="GO:0005524">
    <property type="term" value="F:ATP binding"/>
    <property type="evidence" value="ECO:0007669"/>
    <property type="project" value="UniProtKB-KW"/>
</dbReference>
<dbReference type="GO" id="GO:0016459">
    <property type="term" value="C:myosin complex"/>
    <property type="evidence" value="ECO:0007669"/>
    <property type="project" value="UniProtKB-KW"/>
</dbReference>
<dbReference type="InterPro" id="IPR001609">
    <property type="entry name" value="Myosin_head_motor_dom-like"/>
</dbReference>
<evidence type="ECO:0000256" key="7">
    <source>
        <dbReference type="SAM" id="MobiDB-lite"/>
    </source>
</evidence>
<reference evidence="9" key="2">
    <citation type="submission" date="2024-10" db="UniProtKB">
        <authorList>
            <consortium name="EnsemblProtists"/>
        </authorList>
    </citation>
    <scope>IDENTIFICATION</scope>
</reference>
<dbReference type="eggNOG" id="KOG0163">
    <property type="taxonomic scope" value="Eukaryota"/>
</dbReference>
<keyword evidence="5 6" id="KW-0009">Actin-binding</keyword>
<dbReference type="GO" id="GO:0007015">
    <property type="term" value="P:actin filament organization"/>
    <property type="evidence" value="ECO:0007669"/>
    <property type="project" value="TreeGrafter"/>
</dbReference>
<keyword evidence="2" id="KW-0067">ATP-binding</keyword>
<dbReference type="PROSITE" id="PS51456">
    <property type="entry name" value="MYOSIN_MOTOR"/>
    <property type="match status" value="1"/>
</dbReference>
<name>A0A0D3IZW3_EMIH1</name>
<dbReference type="CDD" id="cd00124">
    <property type="entry name" value="MYSc"/>
    <property type="match status" value="1"/>
</dbReference>
<keyword evidence="3 6" id="KW-0518">Myosin</keyword>
<evidence type="ECO:0000313" key="10">
    <source>
        <dbReference type="Proteomes" id="UP000013827"/>
    </source>
</evidence>
<dbReference type="GO" id="GO:0000146">
    <property type="term" value="F:microfilament motor activity"/>
    <property type="evidence" value="ECO:0007669"/>
    <property type="project" value="TreeGrafter"/>
</dbReference>
<dbReference type="PANTHER" id="PTHR13140:SF706">
    <property type="entry name" value="DILUTE CLASS UNCONVENTIONAL MYOSIN, ISOFORM C"/>
    <property type="match status" value="1"/>
</dbReference>
<proteinExistence type="inferred from homology"/>
<keyword evidence="10" id="KW-1185">Reference proteome</keyword>
<feature type="domain" description="Myosin motor" evidence="8">
    <location>
        <begin position="1"/>
        <end position="430"/>
    </location>
</feature>
<dbReference type="Pfam" id="PF00063">
    <property type="entry name" value="Myosin_head"/>
    <property type="match status" value="2"/>
</dbReference>